<evidence type="ECO:0008006" key="4">
    <source>
        <dbReference type="Google" id="ProtNLM"/>
    </source>
</evidence>
<evidence type="ECO:0000313" key="3">
    <source>
        <dbReference type="Proteomes" id="UP001632037"/>
    </source>
</evidence>
<keyword evidence="3" id="KW-1185">Reference proteome</keyword>
<name>A0ABD3F1F8_9STRA</name>
<gene>
    <name evidence="2" type="ORF">V7S43_014358</name>
</gene>
<proteinExistence type="predicted"/>
<accession>A0ABD3F1F8</accession>
<dbReference type="Proteomes" id="UP001632037">
    <property type="component" value="Unassembled WGS sequence"/>
</dbReference>
<organism evidence="2 3">
    <name type="scientific">Phytophthora oleae</name>
    <dbReference type="NCBI Taxonomy" id="2107226"/>
    <lineage>
        <taxon>Eukaryota</taxon>
        <taxon>Sar</taxon>
        <taxon>Stramenopiles</taxon>
        <taxon>Oomycota</taxon>
        <taxon>Peronosporomycetes</taxon>
        <taxon>Peronosporales</taxon>
        <taxon>Peronosporaceae</taxon>
        <taxon>Phytophthora</taxon>
    </lineage>
</organism>
<protein>
    <recommendedName>
        <fullName evidence="4">PiggyBac transposable element-derived protein domain-containing protein</fullName>
    </recommendedName>
</protein>
<evidence type="ECO:0000256" key="1">
    <source>
        <dbReference type="SAM" id="MobiDB-lite"/>
    </source>
</evidence>
<comment type="caution">
    <text evidence="2">The sequence shown here is derived from an EMBL/GenBank/DDBJ whole genome shotgun (WGS) entry which is preliminary data.</text>
</comment>
<sequence>MAQKRKQPLPDLEGEFSDLDLIDEESDVEPTQVSPSPNSAAQHLLLSPVSWARHLAPGARFFSSGSSLSVNIWSSTEPEIVRLQNYIIGSA</sequence>
<feature type="compositionally biased region" description="Polar residues" evidence="1">
    <location>
        <begin position="29"/>
        <end position="39"/>
    </location>
</feature>
<reference evidence="2 3" key="1">
    <citation type="submission" date="2024-09" db="EMBL/GenBank/DDBJ databases">
        <title>Genome sequencing and assembly of Phytophthora oleae, isolate VK10A, causative agent of rot of olive drupes.</title>
        <authorList>
            <person name="Conti Taguali S."/>
            <person name="Riolo M."/>
            <person name="La Spada F."/>
            <person name="Cacciola S.O."/>
            <person name="Dionisio G."/>
        </authorList>
    </citation>
    <scope>NUCLEOTIDE SEQUENCE [LARGE SCALE GENOMIC DNA]</scope>
    <source>
        <strain evidence="2 3">VK10A</strain>
    </source>
</reference>
<dbReference type="AlphaFoldDB" id="A0ABD3F1F8"/>
<feature type="compositionally biased region" description="Acidic residues" evidence="1">
    <location>
        <begin position="12"/>
        <end position="28"/>
    </location>
</feature>
<feature type="region of interest" description="Disordered" evidence="1">
    <location>
        <begin position="1"/>
        <end position="39"/>
    </location>
</feature>
<dbReference type="EMBL" id="JBIMZQ010000040">
    <property type="protein sequence ID" value="KAL3660603.1"/>
    <property type="molecule type" value="Genomic_DNA"/>
</dbReference>
<evidence type="ECO:0000313" key="2">
    <source>
        <dbReference type="EMBL" id="KAL3660603.1"/>
    </source>
</evidence>